<feature type="non-terminal residue" evidence="1">
    <location>
        <position position="33"/>
    </location>
</feature>
<evidence type="ECO:0000313" key="1">
    <source>
        <dbReference type="EMBL" id="AAL65121.1"/>
    </source>
</evidence>
<sequence length="33" mass="3298">VDGGTHVTGEAAGYTARGLATLLNTGPSQKIQL</sequence>
<organism evidence="1">
    <name type="scientific">Hepacivirus hominis</name>
    <dbReference type="NCBI Taxonomy" id="3052230"/>
    <lineage>
        <taxon>Viruses</taxon>
        <taxon>Riboviria</taxon>
        <taxon>Orthornavirae</taxon>
        <taxon>Kitrinoviricota</taxon>
        <taxon>Flasuviricetes</taxon>
        <taxon>Amarillovirales</taxon>
        <taxon>Flaviviridae</taxon>
        <taxon>Hepacivirus</taxon>
    </lineage>
</organism>
<dbReference type="euHCVdb" id="AF350922"/>
<reference evidence="1" key="1">
    <citation type="submission" date="2001-02" db="EMBL/GenBank/DDBJ databases">
        <authorList>
            <person name="Ross S."/>
            <person name="Viazov S."/>
            <person name="Roggendorf M."/>
        </authorList>
    </citation>
    <scope>NUCLEOTIDE SEQUENCE</scope>
</reference>
<accession>Q8V5G9</accession>
<dbReference type="EMBL" id="AF350922">
    <property type="protein sequence ID" value="AAL65121.1"/>
    <property type="molecule type" value="Genomic_RNA"/>
</dbReference>
<feature type="non-terminal residue" evidence="1">
    <location>
        <position position="1"/>
    </location>
</feature>
<protein>
    <submittedName>
        <fullName evidence="1">Polyprotein</fullName>
    </submittedName>
</protein>
<name>Q8V5G9_9HEPC</name>
<reference evidence="1" key="2">
    <citation type="journal article" date="2002" name="Arch. Intern. Med.">
        <title>Risk of hepatitis C virus transmission from an infected gynecologist to patients: results of a 7-year retrospective investigation.</title>
        <authorList>
            <person name="Ross R.S."/>
            <person name="Viazov S."/>
            <person name="Thormahlen M."/>
            <person name="Bartz L."/>
            <person name="Tamm J."/>
            <person name="Rautenberg P."/>
            <person name="Roggendorf M."/>
            <person name="Deister A."/>
        </authorList>
    </citation>
    <scope>NUCLEOTIDE SEQUENCE</scope>
</reference>
<proteinExistence type="predicted"/>